<comment type="similarity">
    <text evidence="2 9">Belongs to the GSP F family.</text>
</comment>
<name>A0ABV6FZW5_9GAMM</name>
<sequence length="411" mass="44520">MATSSSAAGSSLKAPATFRWLGRNGRGERVRGESRGFSEQEVRQQLSGQGVTVRRISRKRSLASFGNRLKSRDITLFARQMATMIRAGVPILQSLEAIGGGAGRPALSHFIEALKRDVASGMSFSRALQSHRHLVGALFVYLVEAGEQAGALDSMLERIATHKERTDALRARVVKAMYYPGAVVAIGLGVTALLLVKVVPQFERMFANVDAELPGPTRVTIALSEAAQSSWWQVLLILVGGIVLLRRSMRRSPRVAFQVHRLILKLPILGVIQRHAAIARFTRTLATTFAAGVPLMSALETAGSVCGNLVYERAIERVRQDVSSGQSLQFALRNTGLFPAMAMQMIAIGEEAGSLETMLNKVADFYESEVENRVDSLTSLMEPLIIVVLGSLVGGVVISMYLPVFEFGGAL</sequence>
<feature type="transmembrane region" description="Helical" evidence="10">
    <location>
        <begin position="229"/>
        <end position="245"/>
    </location>
</feature>
<evidence type="ECO:0000256" key="3">
    <source>
        <dbReference type="ARBA" id="ARBA00022448"/>
    </source>
</evidence>
<dbReference type="InterPro" id="IPR018076">
    <property type="entry name" value="T2SS_GspF_dom"/>
</dbReference>
<dbReference type="InterPro" id="IPR042094">
    <property type="entry name" value="T2SS_GspF_sf"/>
</dbReference>
<evidence type="ECO:0000256" key="9">
    <source>
        <dbReference type="RuleBase" id="RU003923"/>
    </source>
</evidence>
<evidence type="ECO:0000256" key="5">
    <source>
        <dbReference type="ARBA" id="ARBA00022519"/>
    </source>
</evidence>
<evidence type="ECO:0000256" key="4">
    <source>
        <dbReference type="ARBA" id="ARBA00022475"/>
    </source>
</evidence>
<dbReference type="Gene3D" id="1.20.81.30">
    <property type="entry name" value="Type II secretion system (T2SS), domain F"/>
    <property type="match status" value="2"/>
</dbReference>
<reference evidence="12 13" key="1">
    <citation type="submission" date="2024-09" db="EMBL/GenBank/DDBJ databases">
        <authorList>
            <person name="Sun Q."/>
            <person name="Mori K."/>
        </authorList>
    </citation>
    <scope>NUCLEOTIDE SEQUENCE [LARGE SCALE GENOMIC DNA]</scope>
    <source>
        <strain evidence="12 13">CCM 7415</strain>
    </source>
</reference>
<gene>
    <name evidence="12" type="ORF">ACFFHW_02760</name>
</gene>
<keyword evidence="3 9" id="KW-0813">Transport</keyword>
<evidence type="ECO:0000256" key="8">
    <source>
        <dbReference type="ARBA" id="ARBA00023136"/>
    </source>
</evidence>
<dbReference type="PANTHER" id="PTHR30012">
    <property type="entry name" value="GENERAL SECRETION PATHWAY PROTEIN"/>
    <property type="match status" value="1"/>
</dbReference>
<keyword evidence="13" id="KW-1185">Reference proteome</keyword>
<dbReference type="PANTHER" id="PTHR30012:SF7">
    <property type="entry name" value="PROTEIN TRANSPORT PROTEIN HOFC HOMOLOG"/>
    <property type="match status" value="1"/>
</dbReference>
<organism evidence="12 13">
    <name type="scientific">Kushneria aurantia</name>
    <dbReference type="NCBI Taxonomy" id="504092"/>
    <lineage>
        <taxon>Bacteria</taxon>
        <taxon>Pseudomonadati</taxon>
        <taxon>Pseudomonadota</taxon>
        <taxon>Gammaproteobacteria</taxon>
        <taxon>Oceanospirillales</taxon>
        <taxon>Halomonadaceae</taxon>
        <taxon>Kushneria</taxon>
    </lineage>
</organism>
<accession>A0ABV6FZW5</accession>
<dbReference type="PROSITE" id="PS00874">
    <property type="entry name" value="T2SP_F"/>
    <property type="match status" value="1"/>
</dbReference>
<evidence type="ECO:0000256" key="10">
    <source>
        <dbReference type="SAM" id="Phobius"/>
    </source>
</evidence>
<keyword evidence="4" id="KW-1003">Cell membrane</keyword>
<comment type="subcellular location">
    <subcellularLocation>
        <location evidence="1 9">Cell inner membrane</location>
        <topology evidence="1 9">Multi-pass membrane protein</topology>
    </subcellularLocation>
</comment>
<keyword evidence="6 9" id="KW-0812">Transmembrane</keyword>
<proteinExistence type="inferred from homology"/>
<protein>
    <submittedName>
        <fullName evidence="12">Type II secretion system F family protein</fullName>
    </submittedName>
</protein>
<keyword evidence="8 10" id="KW-0472">Membrane</keyword>
<dbReference type="EMBL" id="JBHLVX010000011">
    <property type="protein sequence ID" value="MFC0266928.1"/>
    <property type="molecule type" value="Genomic_DNA"/>
</dbReference>
<dbReference type="InterPro" id="IPR001992">
    <property type="entry name" value="T2SS_GspF/T4SS_PilC_CS"/>
</dbReference>
<evidence type="ECO:0000256" key="2">
    <source>
        <dbReference type="ARBA" id="ARBA00005745"/>
    </source>
</evidence>
<dbReference type="InterPro" id="IPR003004">
    <property type="entry name" value="GspF/PilC"/>
</dbReference>
<dbReference type="PRINTS" id="PR00812">
    <property type="entry name" value="BCTERIALGSPF"/>
</dbReference>
<evidence type="ECO:0000313" key="12">
    <source>
        <dbReference type="EMBL" id="MFC0266928.1"/>
    </source>
</evidence>
<feature type="domain" description="Type II secretion system protein GspF" evidence="11">
    <location>
        <begin position="281"/>
        <end position="403"/>
    </location>
</feature>
<evidence type="ECO:0000313" key="13">
    <source>
        <dbReference type="Proteomes" id="UP001589814"/>
    </source>
</evidence>
<feature type="domain" description="Type II secretion system protein GspF" evidence="11">
    <location>
        <begin position="77"/>
        <end position="200"/>
    </location>
</feature>
<evidence type="ECO:0000256" key="1">
    <source>
        <dbReference type="ARBA" id="ARBA00004429"/>
    </source>
</evidence>
<keyword evidence="5" id="KW-0997">Cell inner membrane</keyword>
<dbReference type="Pfam" id="PF00482">
    <property type="entry name" value="T2SSF"/>
    <property type="match status" value="2"/>
</dbReference>
<feature type="transmembrane region" description="Helical" evidence="10">
    <location>
        <begin position="176"/>
        <end position="196"/>
    </location>
</feature>
<evidence type="ECO:0000256" key="6">
    <source>
        <dbReference type="ARBA" id="ARBA00022692"/>
    </source>
</evidence>
<evidence type="ECO:0000256" key="7">
    <source>
        <dbReference type="ARBA" id="ARBA00022989"/>
    </source>
</evidence>
<evidence type="ECO:0000259" key="11">
    <source>
        <dbReference type="Pfam" id="PF00482"/>
    </source>
</evidence>
<keyword evidence="7 10" id="KW-1133">Transmembrane helix</keyword>
<feature type="transmembrane region" description="Helical" evidence="10">
    <location>
        <begin position="383"/>
        <end position="402"/>
    </location>
</feature>
<dbReference type="Proteomes" id="UP001589814">
    <property type="component" value="Unassembled WGS sequence"/>
</dbReference>
<comment type="caution">
    <text evidence="12">The sequence shown here is derived from an EMBL/GenBank/DDBJ whole genome shotgun (WGS) entry which is preliminary data.</text>
</comment>
<dbReference type="RefSeq" id="WP_019952282.1">
    <property type="nucleotide sequence ID" value="NZ_JBHLVX010000011.1"/>
</dbReference>